<dbReference type="EMBL" id="CM042881">
    <property type="protein sequence ID" value="KAI4385129.1"/>
    <property type="molecule type" value="Genomic_DNA"/>
</dbReference>
<proteinExistence type="predicted"/>
<dbReference type="Proteomes" id="UP001057402">
    <property type="component" value="Chromosome 2"/>
</dbReference>
<organism evidence="1 2">
    <name type="scientific">Melastoma candidum</name>
    <dbReference type="NCBI Taxonomy" id="119954"/>
    <lineage>
        <taxon>Eukaryota</taxon>
        <taxon>Viridiplantae</taxon>
        <taxon>Streptophyta</taxon>
        <taxon>Embryophyta</taxon>
        <taxon>Tracheophyta</taxon>
        <taxon>Spermatophyta</taxon>
        <taxon>Magnoliopsida</taxon>
        <taxon>eudicotyledons</taxon>
        <taxon>Gunneridae</taxon>
        <taxon>Pentapetalae</taxon>
        <taxon>rosids</taxon>
        <taxon>malvids</taxon>
        <taxon>Myrtales</taxon>
        <taxon>Melastomataceae</taxon>
        <taxon>Melastomatoideae</taxon>
        <taxon>Melastomateae</taxon>
        <taxon>Melastoma</taxon>
    </lineage>
</organism>
<accession>A0ACB9S5N0</accession>
<evidence type="ECO:0000313" key="1">
    <source>
        <dbReference type="EMBL" id="KAI4385129.1"/>
    </source>
</evidence>
<protein>
    <submittedName>
        <fullName evidence="1">Uncharacterized protein</fullName>
    </submittedName>
</protein>
<keyword evidence="2" id="KW-1185">Reference proteome</keyword>
<evidence type="ECO:0000313" key="2">
    <source>
        <dbReference type="Proteomes" id="UP001057402"/>
    </source>
</evidence>
<comment type="caution">
    <text evidence="1">The sequence shown here is derived from an EMBL/GenBank/DDBJ whole genome shotgun (WGS) entry which is preliminary data.</text>
</comment>
<gene>
    <name evidence="1" type="ORF">MLD38_003188</name>
</gene>
<name>A0ACB9S5N0_9MYRT</name>
<reference evidence="2" key="1">
    <citation type="journal article" date="2023" name="Front. Plant Sci.">
        <title>Chromosomal-level genome assembly of Melastoma candidum provides insights into trichome evolution.</title>
        <authorList>
            <person name="Zhong Y."/>
            <person name="Wu W."/>
            <person name="Sun C."/>
            <person name="Zou P."/>
            <person name="Liu Y."/>
            <person name="Dai S."/>
            <person name="Zhou R."/>
        </authorList>
    </citation>
    <scope>NUCLEOTIDE SEQUENCE [LARGE SCALE GENOMIC DNA]</scope>
</reference>
<sequence length="188" mass="19888">MSSFRTLGLASQALLVLSMFVRASVAIMSGTCTCSLNPTTTIVLYIQAILFTGSNSNYTEYPVAGIQGTEYSITQFATFYVFDDPVTISSSPTSTMVGRYRGIFAVASLDGKVLYLSATIQFTGGQYANSTINIEGLASTVVNMPMQLSIDGGTNAFNNAIGNVTLETISSIGPNIVLKATINTRNAI</sequence>